<evidence type="ECO:0000313" key="4">
    <source>
        <dbReference type="EMBL" id="EKX48040.1"/>
    </source>
</evidence>
<dbReference type="EMBL" id="JH992987">
    <property type="protein sequence ID" value="EKX48040.1"/>
    <property type="molecule type" value="Genomic_DNA"/>
</dbReference>
<dbReference type="Pfam" id="PF00172">
    <property type="entry name" value="Zn_clus"/>
    <property type="match status" value="2"/>
</dbReference>
<proteinExistence type="predicted"/>
<accession>L1JIX2</accession>
<evidence type="ECO:0000313" key="6">
    <source>
        <dbReference type="Proteomes" id="UP000011087"/>
    </source>
</evidence>
<evidence type="ECO:0000256" key="1">
    <source>
        <dbReference type="ARBA" id="ARBA00004123"/>
    </source>
</evidence>
<dbReference type="GO" id="GO:0008270">
    <property type="term" value="F:zinc ion binding"/>
    <property type="evidence" value="ECO:0007669"/>
    <property type="project" value="InterPro"/>
</dbReference>
<comment type="subcellular location">
    <subcellularLocation>
        <location evidence="1">Nucleus</location>
    </subcellularLocation>
</comment>
<evidence type="ECO:0000256" key="2">
    <source>
        <dbReference type="ARBA" id="ARBA00023242"/>
    </source>
</evidence>
<reference evidence="5" key="3">
    <citation type="submission" date="2015-06" db="UniProtKB">
        <authorList>
            <consortium name="EnsemblProtists"/>
        </authorList>
    </citation>
    <scope>IDENTIFICATION</scope>
</reference>
<keyword evidence="6" id="KW-1185">Reference proteome</keyword>
<dbReference type="SUPFAM" id="SSF57701">
    <property type="entry name" value="Zn2/Cys6 DNA-binding domain"/>
    <property type="match status" value="2"/>
</dbReference>
<reference evidence="6" key="2">
    <citation type="submission" date="2012-11" db="EMBL/GenBank/DDBJ databases">
        <authorList>
            <person name="Kuo A."/>
            <person name="Curtis B.A."/>
            <person name="Tanifuji G."/>
            <person name="Burki F."/>
            <person name="Gruber A."/>
            <person name="Irimia M."/>
            <person name="Maruyama S."/>
            <person name="Arias M.C."/>
            <person name="Ball S.G."/>
            <person name="Gile G.H."/>
            <person name="Hirakawa Y."/>
            <person name="Hopkins J.F."/>
            <person name="Rensing S.A."/>
            <person name="Schmutz J."/>
            <person name="Symeonidi A."/>
            <person name="Elias M."/>
            <person name="Eveleigh R.J."/>
            <person name="Herman E.K."/>
            <person name="Klute M.J."/>
            <person name="Nakayama T."/>
            <person name="Obornik M."/>
            <person name="Reyes-Prieto A."/>
            <person name="Armbrust E.V."/>
            <person name="Aves S.J."/>
            <person name="Beiko R.G."/>
            <person name="Coutinho P."/>
            <person name="Dacks J.B."/>
            <person name="Durnford D.G."/>
            <person name="Fast N.M."/>
            <person name="Green B.R."/>
            <person name="Grisdale C."/>
            <person name="Hempe F."/>
            <person name="Henrissat B."/>
            <person name="Hoppner M.P."/>
            <person name="Ishida K.-I."/>
            <person name="Kim E."/>
            <person name="Koreny L."/>
            <person name="Kroth P.G."/>
            <person name="Liu Y."/>
            <person name="Malik S.-B."/>
            <person name="Maier U.G."/>
            <person name="McRose D."/>
            <person name="Mock T."/>
            <person name="Neilson J.A."/>
            <person name="Onodera N.T."/>
            <person name="Poole A.M."/>
            <person name="Pritham E.J."/>
            <person name="Richards T.A."/>
            <person name="Rocap G."/>
            <person name="Roy S.W."/>
            <person name="Sarai C."/>
            <person name="Schaack S."/>
            <person name="Shirato S."/>
            <person name="Slamovits C.H."/>
            <person name="Spencer D.F."/>
            <person name="Suzuki S."/>
            <person name="Worden A.Z."/>
            <person name="Zauner S."/>
            <person name="Barry K."/>
            <person name="Bell C."/>
            <person name="Bharti A.K."/>
            <person name="Crow J.A."/>
            <person name="Grimwood J."/>
            <person name="Kramer R."/>
            <person name="Lindquist E."/>
            <person name="Lucas S."/>
            <person name="Salamov A."/>
            <person name="McFadden G.I."/>
            <person name="Lane C.E."/>
            <person name="Keeling P.J."/>
            <person name="Gray M.W."/>
            <person name="Grigoriev I.V."/>
            <person name="Archibald J.M."/>
        </authorList>
    </citation>
    <scope>NUCLEOTIDE SEQUENCE</scope>
    <source>
        <strain evidence="6">CCMP2712</strain>
    </source>
</reference>
<dbReference type="InterPro" id="IPR036864">
    <property type="entry name" value="Zn2-C6_fun-type_DNA-bd_sf"/>
</dbReference>
<sequence length="503" mass="57159">MDKSIQALSYDHCSLIHGADIPCFKLIGKISECQSLFFKSDEVEVAASPHEAALVYVSTPSLQLHNPHSEMDRKVVSLSRLNKACDRCRKSKLKCDWNKPCSRCVQDRVPNSCKSSARKSRSLSDGVCASIACEPCRSAKVRCDATRPCMRCCRLGRQAECVDHLKAVTERPLPFLHGKLIFQDEMEELFQVDFGRLGWAYGPIRRCWEWGHDPVAMLKIFQDLPPYFQNILRVGMTAIGILDSHKRSKSNSQADGLLLGKHNIQDDVADSIPDCQDQLWELNHEVSFMKLRWRNKQKERASVQINNSVCRVFGIHKEELIARLARHEVPLLTSEFEWLCRILDLMFFSNSSHAGKPMIRYERFLLKFGKEVKGALGCITNTWEHDWTGAVEAACFYVRPISVEEFDSHRCNSSLSRPVTGFCRGDLSGRELLETACDDVEVRIRGEEAETNAAQRYKISAMKLTLEGREALWRLADLTQKKLAPIVSQAEQLKRLSGSHDLL</sequence>
<evidence type="ECO:0000259" key="3">
    <source>
        <dbReference type="PROSITE" id="PS50048"/>
    </source>
</evidence>
<dbReference type="PROSITE" id="PS00463">
    <property type="entry name" value="ZN2_CY6_FUNGAL_1"/>
    <property type="match status" value="2"/>
</dbReference>
<dbReference type="KEGG" id="gtt:GUITHDRAFT_136996"/>
<dbReference type="GeneID" id="17304692"/>
<dbReference type="PANTHER" id="PTHR31001">
    <property type="entry name" value="UNCHARACTERIZED TRANSCRIPTIONAL REGULATORY PROTEIN"/>
    <property type="match status" value="1"/>
</dbReference>
<dbReference type="PaxDb" id="55529-EKX48040"/>
<keyword evidence="2" id="KW-0539">Nucleus</keyword>
<name>L1JIX2_GUITC</name>
<dbReference type="HOGENOM" id="CLU_600584_0_0_1"/>
<organism evidence="4">
    <name type="scientific">Guillardia theta (strain CCMP2712)</name>
    <name type="common">Cryptophyte</name>
    <dbReference type="NCBI Taxonomy" id="905079"/>
    <lineage>
        <taxon>Eukaryota</taxon>
        <taxon>Cryptophyceae</taxon>
        <taxon>Pyrenomonadales</taxon>
        <taxon>Geminigeraceae</taxon>
        <taxon>Guillardia</taxon>
    </lineage>
</organism>
<dbReference type="EnsemblProtists" id="EKX48040">
    <property type="protein sequence ID" value="EKX48040"/>
    <property type="gene ID" value="GUITHDRAFT_136996"/>
</dbReference>
<dbReference type="OrthoDB" id="39175at2759"/>
<dbReference type="AlphaFoldDB" id="L1JIX2"/>
<dbReference type="CDD" id="cd00067">
    <property type="entry name" value="GAL4"/>
    <property type="match status" value="2"/>
</dbReference>
<dbReference type="RefSeq" id="XP_005835020.1">
    <property type="nucleotide sequence ID" value="XM_005834963.1"/>
</dbReference>
<dbReference type="Gene3D" id="4.10.240.10">
    <property type="entry name" value="Zn(2)-C6 fungal-type DNA-binding domain"/>
    <property type="match status" value="2"/>
</dbReference>
<reference evidence="4 6" key="1">
    <citation type="journal article" date="2012" name="Nature">
        <title>Algal genomes reveal evolutionary mosaicism and the fate of nucleomorphs.</title>
        <authorList>
            <consortium name="DOE Joint Genome Institute"/>
            <person name="Curtis B.A."/>
            <person name="Tanifuji G."/>
            <person name="Burki F."/>
            <person name="Gruber A."/>
            <person name="Irimia M."/>
            <person name="Maruyama S."/>
            <person name="Arias M.C."/>
            <person name="Ball S.G."/>
            <person name="Gile G.H."/>
            <person name="Hirakawa Y."/>
            <person name="Hopkins J.F."/>
            <person name="Kuo A."/>
            <person name="Rensing S.A."/>
            <person name="Schmutz J."/>
            <person name="Symeonidi A."/>
            <person name="Elias M."/>
            <person name="Eveleigh R.J."/>
            <person name="Herman E.K."/>
            <person name="Klute M.J."/>
            <person name="Nakayama T."/>
            <person name="Obornik M."/>
            <person name="Reyes-Prieto A."/>
            <person name="Armbrust E.V."/>
            <person name="Aves S.J."/>
            <person name="Beiko R.G."/>
            <person name="Coutinho P."/>
            <person name="Dacks J.B."/>
            <person name="Durnford D.G."/>
            <person name="Fast N.M."/>
            <person name="Green B.R."/>
            <person name="Grisdale C.J."/>
            <person name="Hempel F."/>
            <person name="Henrissat B."/>
            <person name="Hoppner M.P."/>
            <person name="Ishida K."/>
            <person name="Kim E."/>
            <person name="Koreny L."/>
            <person name="Kroth P.G."/>
            <person name="Liu Y."/>
            <person name="Malik S.B."/>
            <person name="Maier U.G."/>
            <person name="McRose D."/>
            <person name="Mock T."/>
            <person name="Neilson J.A."/>
            <person name="Onodera N.T."/>
            <person name="Poole A.M."/>
            <person name="Pritham E.J."/>
            <person name="Richards T.A."/>
            <person name="Rocap G."/>
            <person name="Roy S.W."/>
            <person name="Sarai C."/>
            <person name="Schaack S."/>
            <person name="Shirato S."/>
            <person name="Slamovits C.H."/>
            <person name="Spencer D.F."/>
            <person name="Suzuki S."/>
            <person name="Worden A.Z."/>
            <person name="Zauner S."/>
            <person name="Barry K."/>
            <person name="Bell C."/>
            <person name="Bharti A.K."/>
            <person name="Crow J.A."/>
            <person name="Grimwood J."/>
            <person name="Kramer R."/>
            <person name="Lindquist E."/>
            <person name="Lucas S."/>
            <person name="Salamov A."/>
            <person name="McFadden G.I."/>
            <person name="Lane C.E."/>
            <person name="Keeling P.J."/>
            <person name="Gray M.W."/>
            <person name="Grigoriev I.V."/>
            <person name="Archibald J.M."/>
        </authorList>
    </citation>
    <scope>NUCLEOTIDE SEQUENCE</scope>
    <source>
        <strain evidence="4 6">CCMP2712</strain>
    </source>
</reference>
<evidence type="ECO:0000313" key="5">
    <source>
        <dbReference type="EnsemblProtists" id="EKX48040"/>
    </source>
</evidence>
<dbReference type="InterPro" id="IPR001138">
    <property type="entry name" value="Zn2Cys6_DnaBD"/>
</dbReference>
<dbReference type="Proteomes" id="UP000011087">
    <property type="component" value="Unassembled WGS sequence"/>
</dbReference>
<protein>
    <recommendedName>
        <fullName evidence="3">Zn(2)-C6 fungal-type domain-containing protein</fullName>
    </recommendedName>
</protein>
<dbReference type="PANTHER" id="PTHR31001:SF40">
    <property type="entry name" value="ZN(II)2CYS6 TRANSCRIPTION FACTOR (EUROFUNG)"/>
    <property type="match status" value="1"/>
</dbReference>
<gene>
    <name evidence="4" type="ORF">GUITHDRAFT_136996</name>
</gene>
<dbReference type="SMART" id="SM00066">
    <property type="entry name" value="GAL4"/>
    <property type="match status" value="2"/>
</dbReference>
<dbReference type="PROSITE" id="PS50048">
    <property type="entry name" value="ZN2_CY6_FUNGAL_2"/>
    <property type="match status" value="2"/>
</dbReference>
<dbReference type="GO" id="GO:0000981">
    <property type="term" value="F:DNA-binding transcription factor activity, RNA polymerase II-specific"/>
    <property type="evidence" value="ECO:0007669"/>
    <property type="project" value="InterPro"/>
</dbReference>
<feature type="domain" description="Zn(2)-C6 fungal-type" evidence="3">
    <location>
        <begin position="84"/>
        <end position="113"/>
    </location>
</feature>
<dbReference type="GO" id="GO:0005634">
    <property type="term" value="C:nucleus"/>
    <property type="evidence" value="ECO:0007669"/>
    <property type="project" value="UniProtKB-SubCell"/>
</dbReference>
<dbReference type="InterPro" id="IPR050613">
    <property type="entry name" value="Sec_Metabolite_Reg"/>
</dbReference>
<feature type="domain" description="Zn(2)-C6 fungal-type" evidence="3">
    <location>
        <begin position="132"/>
        <end position="163"/>
    </location>
</feature>